<dbReference type="eggNOG" id="COG4591">
    <property type="taxonomic scope" value="Bacteria"/>
</dbReference>
<keyword evidence="4 7" id="KW-0812">Transmembrane</keyword>
<evidence type="ECO:0000256" key="5">
    <source>
        <dbReference type="ARBA" id="ARBA00022989"/>
    </source>
</evidence>
<evidence type="ECO:0000313" key="11">
    <source>
        <dbReference type="Proteomes" id="UP000018680"/>
    </source>
</evidence>
<dbReference type="Pfam" id="PF02687">
    <property type="entry name" value="FtsX"/>
    <property type="match status" value="1"/>
</dbReference>
<evidence type="ECO:0000259" key="9">
    <source>
        <dbReference type="Pfam" id="PF12704"/>
    </source>
</evidence>
<feature type="transmembrane region" description="Helical" evidence="7">
    <location>
        <begin position="378"/>
        <end position="401"/>
    </location>
</feature>
<dbReference type="EMBL" id="CP006939">
    <property type="protein sequence ID" value="AHC15582.1"/>
    <property type="molecule type" value="Genomic_DNA"/>
</dbReference>
<dbReference type="OrthoDB" id="9780560at2"/>
<reference evidence="10 11" key="1">
    <citation type="journal article" date="2015" name="Stand. Genomic Sci.">
        <title>Complete genome sequence and description of Salinispira pacifica gen. nov., sp. nov., a novel spirochaete isolated form a hypersaline microbial mat.</title>
        <authorList>
            <person name="Ben Hania W."/>
            <person name="Joseph M."/>
            <person name="Schumann P."/>
            <person name="Bunk B."/>
            <person name="Fiebig A."/>
            <person name="Sproer C."/>
            <person name="Klenk H.P."/>
            <person name="Fardeau M.L."/>
            <person name="Spring S."/>
        </authorList>
    </citation>
    <scope>NUCLEOTIDE SEQUENCE [LARGE SCALE GENOMIC DNA]</scope>
    <source>
        <strain evidence="10 11">L21-RPul-D2</strain>
    </source>
</reference>
<comment type="similarity">
    <text evidence="2">Belongs to the ABC-4 integral membrane protein family. LolC/E subfamily.</text>
</comment>
<dbReference type="GO" id="GO:0044874">
    <property type="term" value="P:lipoprotein localization to outer membrane"/>
    <property type="evidence" value="ECO:0007669"/>
    <property type="project" value="TreeGrafter"/>
</dbReference>
<evidence type="ECO:0000256" key="3">
    <source>
        <dbReference type="ARBA" id="ARBA00022475"/>
    </source>
</evidence>
<dbReference type="HOGENOM" id="CLU_000604_8_6_12"/>
<dbReference type="RefSeq" id="WP_024268486.1">
    <property type="nucleotide sequence ID" value="NC_023035.1"/>
</dbReference>
<evidence type="ECO:0000256" key="2">
    <source>
        <dbReference type="ARBA" id="ARBA00005236"/>
    </source>
</evidence>
<evidence type="ECO:0000256" key="6">
    <source>
        <dbReference type="ARBA" id="ARBA00023136"/>
    </source>
</evidence>
<dbReference type="AlphaFoldDB" id="V5WIE0"/>
<name>V5WIE0_9SPIO</name>
<feature type="transmembrane region" description="Helical" evidence="7">
    <location>
        <begin position="279"/>
        <end position="302"/>
    </location>
</feature>
<keyword evidence="5 7" id="KW-1133">Transmembrane helix</keyword>
<dbReference type="KEGG" id="slr:L21SP2_2219"/>
<protein>
    <submittedName>
        <fullName evidence="10">ABC transporter, permease protein</fullName>
    </submittedName>
</protein>
<comment type="subcellular location">
    <subcellularLocation>
        <location evidence="1">Cell membrane</location>
        <topology evidence="1">Multi-pass membrane protein</topology>
    </subcellularLocation>
</comment>
<evidence type="ECO:0000256" key="1">
    <source>
        <dbReference type="ARBA" id="ARBA00004651"/>
    </source>
</evidence>
<dbReference type="GO" id="GO:0098797">
    <property type="term" value="C:plasma membrane protein complex"/>
    <property type="evidence" value="ECO:0007669"/>
    <property type="project" value="TreeGrafter"/>
</dbReference>
<dbReference type="PANTHER" id="PTHR30489">
    <property type="entry name" value="LIPOPROTEIN-RELEASING SYSTEM TRANSMEMBRANE PROTEIN LOLE"/>
    <property type="match status" value="1"/>
</dbReference>
<dbReference type="Proteomes" id="UP000018680">
    <property type="component" value="Chromosome"/>
</dbReference>
<proteinExistence type="inferred from homology"/>
<feature type="domain" description="ABC3 transporter permease C-terminal" evidence="8">
    <location>
        <begin position="280"/>
        <end position="409"/>
    </location>
</feature>
<dbReference type="InterPro" id="IPR025857">
    <property type="entry name" value="MacB_PCD"/>
</dbReference>
<dbReference type="STRING" id="1307761.L21SP2_2219"/>
<sequence length="419" mass="46131">MKFLIALSFKNLARYTKRTIITASAIAFGLAMFLFIDSMLKGAEKDSERNLIWYETASARVYARENLDDWRKMNLKHMIENPGEIISAIEDAGYEAAPRAAFSGEMVVYRDPFPEDGSVQVRLFAVDPVKDPDVYRMKESLIDGSSWLEEGSNGVIMGSWMAEDLGADIGYPVTIVTRTRDGAFQTIDLEITGLIKTANPMVNRSSLLMDLSYADAMLNLDGAVSQIDVSYPLAADDREEVAALKAALPSQRDDVSVVSWRFLAGDYLSLAAAKQSGTLVILGLVFIIALVGISNTMLLAMYERRRELGMLRAMGMTDREIGLSFMMEAGGIGLIGSLIGAIIGAALVWFLVDVGINFEFILRDFDAGYRISSVFRGIWRPGMFVLAAVFGVVMSMIVALIPTRQALKMRITDCLHAET</sequence>
<evidence type="ECO:0000256" key="7">
    <source>
        <dbReference type="SAM" id="Phobius"/>
    </source>
</evidence>
<feature type="transmembrane region" description="Helical" evidence="7">
    <location>
        <begin position="20"/>
        <end position="40"/>
    </location>
</feature>
<keyword evidence="11" id="KW-1185">Reference proteome</keyword>
<accession>V5WIE0</accession>
<keyword evidence="3" id="KW-1003">Cell membrane</keyword>
<dbReference type="Pfam" id="PF12704">
    <property type="entry name" value="MacB_PCD"/>
    <property type="match status" value="1"/>
</dbReference>
<feature type="domain" description="MacB-like periplasmic core" evidence="9">
    <location>
        <begin position="19"/>
        <end position="248"/>
    </location>
</feature>
<evidence type="ECO:0000313" key="10">
    <source>
        <dbReference type="EMBL" id="AHC15582.1"/>
    </source>
</evidence>
<feature type="transmembrane region" description="Helical" evidence="7">
    <location>
        <begin position="323"/>
        <end position="352"/>
    </location>
</feature>
<organism evidence="10 11">
    <name type="scientific">Salinispira pacifica</name>
    <dbReference type="NCBI Taxonomy" id="1307761"/>
    <lineage>
        <taxon>Bacteria</taxon>
        <taxon>Pseudomonadati</taxon>
        <taxon>Spirochaetota</taxon>
        <taxon>Spirochaetia</taxon>
        <taxon>Spirochaetales</taxon>
        <taxon>Spirochaetaceae</taxon>
        <taxon>Salinispira</taxon>
    </lineage>
</organism>
<dbReference type="PANTHER" id="PTHR30489:SF0">
    <property type="entry name" value="LIPOPROTEIN-RELEASING SYSTEM TRANSMEMBRANE PROTEIN LOLE"/>
    <property type="match status" value="1"/>
</dbReference>
<gene>
    <name evidence="10" type="ORF">L21SP2_2219</name>
</gene>
<evidence type="ECO:0000256" key="4">
    <source>
        <dbReference type="ARBA" id="ARBA00022692"/>
    </source>
</evidence>
<keyword evidence="6 7" id="KW-0472">Membrane</keyword>
<evidence type="ECO:0000259" key="8">
    <source>
        <dbReference type="Pfam" id="PF02687"/>
    </source>
</evidence>
<dbReference type="InterPro" id="IPR003838">
    <property type="entry name" value="ABC3_permease_C"/>
</dbReference>
<dbReference type="InterPro" id="IPR051447">
    <property type="entry name" value="Lipoprotein-release_system"/>
</dbReference>